<dbReference type="OrthoDB" id="2402896at2759"/>
<evidence type="ECO:0000313" key="8">
    <source>
        <dbReference type="Proteomes" id="UP001153555"/>
    </source>
</evidence>
<feature type="domain" description="SWIM-type" evidence="6">
    <location>
        <begin position="22"/>
        <end position="58"/>
    </location>
</feature>
<evidence type="ECO:0000256" key="2">
    <source>
        <dbReference type="ARBA" id="ARBA00022771"/>
    </source>
</evidence>
<dbReference type="InterPro" id="IPR007527">
    <property type="entry name" value="Znf_SWIM"/>
</dbReference>
<feature type="compositionally biased region" description="Polar residues" evidence="5">
    <location>
        <begin position="158"/>
        <end position="176"/>
    </location>
</feature>
<evidence type="ECO:0000256" key="4">
    <source>
        <dbReference type="PROSITE-ProRule" id="PRU00325"/>
    </source>
</evidence>
<reference evidence="7" key="1">
    <citation type="submission" date="2019-12" db="EMBL/GenBank/DDBJ databases">
        <authorList>
            <person name="Scholes J."/>
        </authorList>
    </citation>
    <scope>NUCLEOTIDE SEQUENCE</scope>
</reference>
<keyword evidence="1" id="KW-0479">Metal-binding</keyword>
<keyword evidence="8" id="KW-1185">Reference proteome</keyword>
<name>A0A9N7MZV3_STRHE</name>
<dbReference type="SMART" id="SM00575">
    <property type="entry name" value="ZnF_PMZ"/>
    <property type="match status" value="1"/>
</dbReference>
<gene>
    <name evidence="7" type="ORF">SHERM_18099</name>
</gene>
<evidence type="ECO:0000313" key="7">
    <source>
        <dbReference type="EMBL" id="CAA0819846.1"/>
    </source>
</evidence>
<evidence type="ECO:0000259" key="6">
    <source>
        <dbReference type="PROSITE" id="PS50966"/>
    </source>
</evidence>
<comment type="caution">
    <text evidence="7">The sequence shown here is derived from an EMBL/GenBank/DDBJ whole genome shotgun (WGS) entry which is preliminary data.</text>
</comment>
<dbReference type="PANTHER" id="PTHR47718">
    <property type="entry name" value="OS01G0519700 PROTEIN"/>
    <property type="match status" value="1"/>
</dbReference>
<dbReference type="PROSITE" id="PS50966">
    <property type="entry name" value="ZF_SWIM"/>
    <property type="match status" value="1"/>
</dbReference>
<dbReference type="InterPro" id="IPR006564">
    <property type="entry name" value="Znf_PMZ"/>
</dbReference>
<dbReference type="GO" id="GO:0008270">
    <property type="term" value="F:zinc ion binding"/>
    <property type="evidence" value="ECO:0007669"/>
    <property type="project" value="UniProtKB-KW"/>
</dbReference>
<dbReference type="Pfam" id="PF04434">
    <property type="entry name" value="SWIM"/>
    <property type="match status" value="1"/>
</dbReference>
<evidence type="ECO:0000256" key="5">
    <source>
        <dbReference type="SAM" id="MobiDB-lite"/>
    </source>
</evidence>
<dbReference type="EMBL" id="CACSLK010019758">
    <property type="protein sequence ID" value="CAA0819846.1"/>
    <property type="molecule type" value="Genomic_DNA"/>
</dbReference>
<dbReference type="PANTHER" id="PTHR47718:SF18">
    <property type="entry name" value="PROTEIN FAR1-RELATED SEQUENCE 5-LIKE"/>
    <property type="match status" value="1"/>
</dbReference>
<keyword evidence="2 4" id="KW-0863">Zinc-finger</keyword>
<feature type="region of interest" description="Disordered" evidence="5">
    <location>
        <begin position="158"/>
        <end position="218"/>
    </location>
</feature>
<proteinExistence type="predicted"/>
<dbReference type="Proteomes" id="UP001153555">
    <property type="component" value="Unassembled WGS sequence"/>
</dbReference>
<evidence type="ECO:0000256" key="3">
    <source>
        <dbReference type="ARBA" id="ARBA00022833"/>
    </source>
</evidence>
<accession>A0A9N7MZV3</accession>
<organism evidence="7 8">
    <name type="scientific">Striga hermonthica</name>
    <name type="common">Purple witchweed</name>
    <name type="synonym">Buchnera hermonthica</name>
    <dbReference type="NCBI Taxonomy" id="68872"/>
    <lineage>
        <taxon>Eukaryota</taxon>
        <taxon>Viridiplantae</taxon>
        <taxon>Streptophyta</taxon>
        <taxon>Embryophyta</taxon>
        <taxon>Tracheophyta</taxon>
        <taxon>Spermatophyta</taxon>
        <taxon>Magnoliopsida</taxon>
        <taxon>eudicotyledons</taxon>
        <taxon>Gunneridae</taxon>
        <taxon>Pentapetalae</taxon>
        <taxon>asterids</taxon>
        <taxon>lamiids</taxon>
        <taxon>Lamiales</taxon>
        <taxon>Orobanchaceae</taxon>
        <taxon>Buchnereae</taxon>
        <taxon>Striga</taxon>
    </lineage>
</organism>
<protein>
    <submittedName>
        <fullName evidence="7">Protein FAR1-RELATED SEQUENCE 7</fullName>
    </submittedName>
</protein>
<evidence type="ECO:0000256" key="1">
    <source>
        <dbReference type="ARBA" id="ARBA00022723"/>
    </source>
</evidence>
<dbReference type="AlphaFoldDB" id="A0A9N7MZV3"/>
<sequence length="218" mass="24471">MSLTENDKHTEFEIKDTRGKTFTVTHDISLNTSTCSCKHFELYGWLCSHVFAVLRNLDSKIIPSAYILSRWTKTAINNPSHNVLTDAAAKFARTDDKKHLMNKLWSDIHICMGLAEPCIDRLTVFSNIIEAQKIKLMYAQEGGTKIIDREHQFESFVGTSAPTEVSINPPSVSKNKGSGKRIKSAKEKAIESSQKKRRVCKSCGERSGHNGRTCPKNL</sequence>
<feature type="compositionally biased region" description="Basic and acidic residues" evidence="5">
    <location>
        <begin position="184"/>
        <end position="194"/>
    </location>
</feature>
<keyword evidence="3" id="KW-0862">Zinc</keyword>